<dbReference type="PROSITE" id="PS00092">
    <property type="entry name" value="N6_MTASE"/>
    <property type="match status" value="1"/>
</dbReference>
<evidence type="ECO:0000256" key="2">
    <source>
        <dbReference type="ARBA" id="ARBA00022603"/>
    </source>
</evidence>
<protein>
    <submittedName>
        <fullName evidence="5">DNA methylase</fullName>
    </submittedName>
</protein>
<dbReference type="SUPFAM" id="SSF53335">
    <property type="entry name" value="S-adenosyl-L-methionine-dependent methyltransferases"/>
    <property type="match status" value="2"/>
</dbReference>
<feature type="domain" description="DNA methylase N-4/N-6" evidence="4">
    <location>
        <begin position="511"/>
        <end position="656"/>
    </location>
</feature>
<sequence length="933" mass="107233">MIQENLFGTENEKKDSGPVECLGMTFESEEARRTHFTDLLREKLKDPEFRAIEGFPIGTDEAILELSDPPYYTACPNPWLSDFVGLWESQKDNSNEEYHREPFAVDVSEGRSGLFYDAHSYHTKVPHKAIMRYILHFTNPGDILMDSFCGTGMTGVAAQLCGNRRIVEELGYEVDQDGGIFQRADGLGNERIKISELGERHALNNDLSPAASFIAYNYNAPLDVETFEQEAKDLLDQTEKEFEWLYSTKHENGQLGIVNYIIWSDVFECSECSAEVNFYHTAVDFENNKLLDSFSCPECAATLTKKKLERVYTRGLDIDTGKSVRKAKQEPVLINYTYEGKRYEKKPDDYDFGIIERIDNYVIDDGVYIPKNSLIDGYNTKQPKASHGVELIKDFYTRRNLIVLSGLRKNISLKSKRIKSALSFLINSYDLTHSTIMSRLIFKGKGKKPVLTGYQSGTLYASSLPVEKNIFSGIRKQKLPIITSSLKEVSKSQLVNTGSASKLLLEDNSLDYIFIDPPFGSNIMYSELNYISESWMNLFTNNHKEAIENKAQSKSLDDYRSLMYSCFKEAYRVLKPGRWITIEFSNTKASVWNSIQSSLTEAGFIVANVSALDKKQGSFKAVTTTTAVKQDLVISAYKSDNSVFESVQIASNEQSVWEFIENHLRFLPLSKVQNGEMIKVPERDPRILFDQVVAFFIRANKRVPISSYEFQLELSNRFVERDGMYFTVEQSVSYDKERAKQPRIKQYSIFVEDEESAIEWLRGTLKEPKTYSEIHPLFMNELSGWKKNEVRLELSTLLEQNFLQYDGVEDIPEQLLQSIELGGKKATNDDLKSQHKEKWYIPDLEQEEDLRKLRLKSLLRDFEHYRKEMKKIKQPRIEALRAGFNVCWEKQDYQTILDVAAKLPPAVLQEDEKLVMFFDNAATLTSDTLEEWD</sequence>
<evidence type="ECO:0000256" key="3">
    <source>
        <dbReference type="ARBA" id="ARBA00022679"/>
    </source>
</evidence>
<dbReference type="InterPro" id="IPR029063">
    <property type="entry name" value="SAM-dependent_MTases_sf"/>
</dbReference>
<dbReference type="Proteomes" id="UP000283878">
    <property type="component" value="Unassembled WGS sequence"/>
</dbReference>
<proteinExistence type="inferred from homology"/>
<evidence type="ECO:0000313" key="5">
    <source>
        <dbReference type="EMBL" id="RPB33684.1"/>
    </source>
</evidence>
<dbReference type="GO" id="GO:0032259">
    <property type="term" value="P:methylation"/>
    <property type="evidence" value="ECO:0007669"/>
    <property type="project" value="UniProtKB-KW"/>
</dbReference>
<keyword evidence="3" id="KW-0808">Transferase</keyword>
<comment type="similarity">
    <text evidence="1">Belongs to the N(4)/N(6)-methyltransferase family.</text>
</comment>
<dbReference type="AlphaFoldDB" id="A0AAX1XH28"/>
<reference evidence="5 6" key="1">
    <citation type="journal article" date="2018" name="AMB Express">
        <title>Occurrence and significance of pathogenicity and fitness islands in environmental vibrios.</title>
        <authorList>
            <person name="Klein S."/>
            <person name="Pipes S."/>
            <person name="Lovell C.R."/>
        </authorList>
    </citation>
    <scope>NUCLEOTIDE SEQUENCE [LARGE SCALE GENOMIC DNA]</scope>
    <source>
        <strain evidence="5 6">JBS-8-11-1</strain>
    </source>
</reference>
<keyword evidence="2 5" id="KW-0489">Methyltransferase</keyword>
<evidence type="ECO:0000256" key="1">
    <source>
        <dbReference type="ARBA" id="ARBA00006594"/>
    </source>
</evidence>
<dbReference type="InterPro" id="IPR002941">
    <property type="entry name" value="DNA_methylase_N4/N6"/>
</dbReference>
<dbReference type="Pfam" id="PF01555">
    <property type="entry name" value="N6_N4_Mtase"/>
    <property type="match status" value="2"/>
</dbReference>
<dbReference type="GO" id="GO:0008170">
    <property type="term" value="F:N-methyltransferase activity"/>
    <property type="evidence" value="ECO:0007669"/>
    <property type="project" value="InterPro"/>
</dbReference>
<name>A0AAX1XH28_9VIBR</name>
<accession>A0AAX1XH28</accession>
<dbReference type="InterPro" id="IPR002052">
    <property type="entry name" value="DNA_methylase_N6_adenine_CS"/>
</dbReference>
<dbReference type="RefSeq" id="WP_124009096.1">
    <property type="nucleotide sequence ID" value="NZ_PKPZ01000024.1"/>
</dbReference>
<feature type="domain" description="DNA methylase N-4/N-6" evidence="4">
    <location>
        <begin position="40"/>
        <end position="166"/>
    </location>
</feature>
<evidence type="ECO:0000259" key="4">
    <source>
        <dbReference type="Pfam" id="PF01555"/>
    </source>
</evidence>
<gene>
    <name evidence="5" type="ORF">CYQ91_22405</name>
</gene>
<dbReference type="GO" id="GO:0003677">
    <property type="term" value="F:DNA binding"/>
    <property type="evidence" value="ECO:0007669"/>
    <property type="project" value="InterPro"/>
</dbReference>
<organism evidence="5 6">
    <name type="scientific">Vibrio diabolicus</name>
    <dbReference type="NCBI Taxonomy" id="50719"/>
    <lineage>
        <taxon>Bacteria</taxon>
        <taxon>Pseudomonadati</taxon>
        <taxon>Pseudomonadota</taxon>
        <taxon>Gammaproteobacteria</taxon>
        <taxon>Vibrionales</taxon>
        <taxon>Vibrionaceae</taxon>
        <taxon>Vibrio</taxon>
        <taxon>Vibrio diabolicus subgroup</taxon>
    </lineage>
</organism>
<dbReference type="EMBL" id="PKPZ01000024">
    <property type="protein sequence ID" value="RPB33684.1"/>
    <property type="molecule type" value="Genomic_DNA"/>
</dbReference>
<evidence type="ECO:0000313" key="6">
    <source>
        <dbReference type="Proteomes" id="UP000283878"/>
    </source>
</evidence>
<dbReference type="Gene3D" id="3.40.50.150">
    <property type="entry name" value="Vaccinia Virus protein VP39"/>
    <property type="match status" value="2"/>
</dbReference>
<comment type="caution">
    <text evidence="5">The sequence shown here is derived from an EMBL/GenBank/DDBJ whole genome shotgun (WGS) entry which is preliminary data.</text>
</comment>